<evidence type="ECO:0000313" key="1">
    <source>
        <dbReference type="EMBL" id="PZV33382.1"/>
    </source>
</evidence>
<evidence type="ECO:0000313" key="2">
    <source>
        <dbReference type="Proteomes" id="UP000248616"/>
    </source>
</evidence>
<dbReference type="OrthoDB" id="8097775at2"/>
<dbReference type="RefSeq" id="WP_111549336.1">
    <property type="nucleotide sequence ID" value="NZ_MZXV01000085.1"/>
</dbReference>
<organism evidence="1 2">
    <name type="scientific">Mesorhizobium kowhaii</name>
    <dbReference type="NCBI Taxonomy" id="1300272"/>
    <lineage>
        <taxon>Bacteria</taxon>
        <taxon>Pseudomonadati</taxon>
        <taxon>Pseudomonadota</taxon>
        <taxon>Alphaproteobacteria</taxon>
        <taxon>Hyphomicrobiales</taxon>
        <taxon>Phyllobacteriaceae</taxon>
        <taxon>Mesorhizobium</taxon>
    </lineage>
</organism>
<comment type="caution">
    <text evidence="1">The sequence shown here is derived from an EMBL/GenBank/DDBJ whole genome shotgun (WGS) entry which is preliminary data.</text>
</comment>
<name>A0A2W7BRW9_9HYPH</name>
<protein>
    <submittedName>
        <fullName evidence="1">Uncharacterized protein</fullName>
    </submittedName>
</protein>
<dbReference type="EMBL" id="MZXV01000085">
    <property type="protein sequence ID" value="PZV33382.1"/>
    <property type="molecule type" value="Genomic_DNA"/>
</dbReference>
<gene>
    <name evidence="1" type="ORF">B5V02_39370</name>
</gene>
<sequence>MMLPTFDLETKRNGDMHRAAKLAILRHQVVHHIERTDASAEKVEQALAKLAEANAPMDRLARHQ</sequence>
<accession>A0A2W7BRW9</accession>
<dbReference type="AlphaFoldDB" id="A0A2W7BRW9"/>
<reference evidence="2" key="1">
    <citation type="submission" date="2017-03" db="EMBL/GenBank/DDBJ databases">
        <authorList>
            <person name="Safronova V.I."/>
            <person name="Sazanova A.L."/>
            <person name="Chirak E.R."/>
        </authorList>
    </citation>
    <scope>NUCLEOTIDE SEQUENCE [LARGE SCALE GENOMIC DNA]</scope>
    <source>
        <strain evidence="2">Ach-343</strain>
    </source>
</reference>
<proteinExistence type="predicted"/>
<keyword evidence="2" id="KW-1185">Reference proteome</keyword>
<dbReference type="Proteomes" id="UP000248616">
    <property type="component" value="Unassembled WGS sequence"/>
</dbReference>